<organism evidence="2 3">
    <name type="scientific">Breznakiella homolactica</name>
    <dbReference type="NCBI Taxonomy" id="2798577"/>
    <lineage>
        <taxon>Bacteria</taxon>
        <taxon>Pseudomonadati</taxon>
        <taxon>Spirochaetota</taxon>
        <taxon>Spirochaetia</taxon>
        <taxon>Spirochaetales</taxon>
        <taxon>Breznakiellaceae</taxon>
        <taxon>Breznakiella</taxon>
    </lineage>
</organism>
<dbReference type="InterPro" id="IPR005186">
    <property type="entry name" value="FlaG"/>
</dbReference>
<dbReference type="EMBL" id="CP067089">
    <property type="protein sequence ID" value="QQO07533.1"/>
    <property type="molecule type" value="Genomic_DNA"/>
</dbReference>
<keyword evidence="3" id="KW-1185">Reference proteome</keyword>
<dbReference type="AlphaFoldDB" id="A0A7T8B9T7"/>
<evidence type="ECO:0000313" key="2">
    <source>
        <dbReference type="EMBL" id="QQO07533.1"/>
    </source>
</evidence>
<dbReference type="InterPro" id="IPR035924">
    <property type="entry name" value="FlaG-like_sf"/>
</dbReference>
<dbReference type="Gene3D" id="3.30.160.170">
    <property type="entry name" value="FlaG-like"/>
    <property type="match status" value="1"/>
</dbReference>
<evidence type="ECO:0000313" key="3">
    <source>
        <dbReference type="Proteomes" id="UP000595917"/>
    </source>
</evidence>
<keyword evidence="2" id="KW-0966">Cell projection</keyword>
<keyword evidence="2" id="KW-0282">Flagellum</keyword>
<dbReference type="PANTHER" id="PTHR37166:SF1">
    <property type="entry name" value="PROTEIN FLAG"/>
    <property type="match status" value="1"/>
</dbReference>
<dbReference type="PANTHER" id="PTHR37166">
    <property type="entry name" value="PROTEIN FLAG"/>
    <property type="match status" value="1"/>
</dbReference>
<dbReference type="KEGG" id="bhc:JFL75_11285"/>
<keyword evidence="2" id="KW-0969">Cilium</keyword>
<feature type="region of interest" description="Disordered" evidence="1">
    <location>
        <begin position="1"/>
        <end position="24"/>
    </location>
</feature>
<reference evidence="2" key="1">
    <citation type="submission" date="2021-01" db="EMBL/GenBank/DDBJ databases">
        <title>Description of Breznakiella homolactica.</title>
        <authorList>
            <person name="Song Y."/>
            <person name="Brune A."/>
        </authorList>
    </citation>
    <scope>NUCLEOTIDE SEQUENCE</scope>
    <source>
        <strain evidence="2">RmG30</strain>
    </source>
</reference>
<dbReference type="Pfam" id="PF03646">
    <property type="entry name" value="FlaG"/>
    <property type="match status" value="1"/>
</dbReference>
<dbReference type="SUPFAM" id="SSF160214">
    <property type="entry name" value="FlaG-like"/>
    <property type="match status" value="1"/>
</dbReference>
<gene>
    <name evidence="2" type="ORF">JFL75_11285</name>
</gene>
<proteinExistence type="predicted"/>
<accession>A0A7T8B9T7</accession>
<sequence length="123" mass="13790">MGMPITGVGNGFPYQELPQDRGSVKTQVQSAEARAAARETFVATLPGEREAVDIKTTTADLERISLAFNRKLKFVVDHESHQVTVKVIDPETDKVIKVLPPEELQRLHFKLKETIGFLFDEQV</sequence>
<name>A0A7T8B9T7_9SPIR</name>
<dbReference type="Proteomes" id="UP000595917">
    <property type="component" value="Chromosome"/>
</dbReference>
<evidence type="ECO:0000256" key="1">
    <source>
        <dbReference type="SAM" id="MobiDB-lite"/>
    </source>
</evidence>
<protein>
    <submittedName>
        <fullName evidence="2">Flagellar protein FlaG</fullName>
    </submittedName>
</protein>
<dbReference type="RefSeq" id="WP_215624839.1">
    <property type="nucleotide sequence ID" value="NZ_CP067089.2"/>
</dbReference>